<evidence type="ECO:0000256" key="1">
    <source>
        <dbReference type="SAM" id="MobiDB-lite"/>
    </source>
</evidence>
<organism evidence="3 4">
    <name type="scientific">Microbacterium aquimaris</name>
    <dbReference type="NCBI Taxonomy" id="459816"/>
    <lineage>
        <taxon>Bacteria</taxon>
        <taxon>Bacillati</taxon>
        <taxon>Actinomycetota</taxon>
        <taxon>Actinomycetes</taxon>
        <taxon>Micrococcales</taxon>
        <taxon>Microbacteriaceae</taxon>
        <taxon>Microbacterium</taxon>
    </lineage>
</organism>
<dbReference type="PROSITE" id="PS51257">
    <property type="entry name" value="PROKAR_LIPOPROTEIN"/>
    <property type="match status" value="1"/>
</dbReference>
<feature type="chain" id="PRO_5045921930" description="Lipoprotein" evidence="2">
    <location>
        <begin position="32"/>
        <end position="544"/>
    </location>
</feature>
<evidence type="ECO:0000313" key="3">
    <source>
        <dbReference type="EMBL" id="MDZ8162028.1"/>
    </source>
</evidence>
<reference evidence="3 4" key="1">
    <citation type="submission" date="2023-10" db="EMBL/GenBank/DDBJ databases">
        <title>Microbacterium xanthum sp. nov., isolated from seaweed.</title>
        <authorList>
            <person name="Lee S.D."/>
        </authorList>
    </citation>
    <scope>NUCLEOTIDE SEQUENCE [LARGE SCALE GENOMIC DNA]</scope>
    <source>
        <strain evidence="3 4">KCTC 19124</strain>
    </source>
</reference>
<evidence type="ECO:0000313" key="4">
    <source>
        <dbReference type="Proteomes" id="UP001291912"/>
    </source>
</evidence>
<sequence length="544" mass="56382">MPDRRSPRTIRRAAATVFATALLLTACTATAETEEAVETPTPIPSATVSGPTDAAEPEPEPEPEATRSPAPSPPVATEDDTDGSGTAPVSGGTTADGATGNGADTAASPSPAQSSDDADADADPEQSKTHDDSVEVTSDIGGLSFTYGDYSGEDFSFDDAEWNSSSQVLTIDVEGTHDGSDSVADWFNDQTGGHAVHTDASSDSEPDTLHYAFCGTLTFSDFAGAGVETCFGQGDSGVKYNWWMGGSAYDDTRNGCYIDEDATDSNATSLVACIASEGTSSYTFELDAGGTHPNHLSFYSPSRLPALTGTHLTDFVDAHPDMSAGEKAVFHTLARKLDDDPVDVPTSWQISCGTDCTSSITSGQLWAGVHDTTTYDGVLWTHLLDGTNLNNYSINVTAGRNASDDVADWFVDAVGSGGMVGAGVNDGTTAPGKLNFAFCGDLTPQGGTATASMPLCIGQGSNFDDGESNNWWLGSSEWKAMEFDSATATDALELFVPVDELGLLPSMDVRMLVNVDRATALFVLSGNVVTGAAVDGAVFLVGLG</sequence>
<dbReference type="EMBL" id="JAWJYN010000002">
    <property type="protein sequence ID" value="MDZ8162028.1"/>
    <property type="molecule type" value="Genomic_DNA"/>
</dbReference>
<dbReference type="Proteomes" id="UP001291912">
    <property type="component" value="Unassembled WGS sequence"/>
</dbReference>
<evidence type="ECO:0000256" key="2">
    <source>
        <dbReference type="SAM" id="SignalP"/>
    </source>
</evidence>
<feature type="signal peptide" evidence="2">
    <location>
        <begin position="1"/>
        <end position="31"/>
    </location>
</feature>
<comment type="caution">
    <text evidence="3">The sequence shown here is derived from an EMBL/GenBank/DDBJ whole genome shotgun (WGS) entry which is preliminary data.</text>
</comment>
<proteinExistence type="predicted"/>
<keyword evidence="2" id="KW-0732">Signal</keyword>
<evidence type="ECO:0008006" key="5">
    <source>
        <dbReference type="Google" id="ProtNLM"/>
    </source>
</evidence>
<name>A0ABU5N7E6_9MICO</name>
<gene>
    <name evidence="3" type="ORF">R2Q92_09250</name>
</gene>
<keyword evidence="4" id="KW-1185">Reference proteome</keyword>
<dbReference type="RefSeq" id="WP_194424525.1">
    <property type="nucleotide sequence ID" value="NZ_BAAAPT010000002.1"/>
</dbReference>
<protein>
    <recommendedName>
        <fullName evidence="5">Lipoprotein</fullName>
    </recommendedName>
</protein>
<accession>A0ABU5N7E6</accession>
<feature type="compositionally biased region" description="Low complexity" evidence="1">
    <location>
        <begin position="91"/>
        <end position="115"/>
    </location>
</feature>
<feature type="region of interest" description="Disordered" evidence="1">
    <location>
        <begin position="31"/>
        <end position="137"/>
    </location>
</feature>